<feature type="domain" description="Piwi" evidence="2">
    <location>
        <begin position="874"/>
        <end position="1194"/>
    </location>
</feature>
<reference evidence="4" key="1">
    <citation type="journal article" date="2014" name="Genome Announc.">
        <title>Draft genome sequence of the formaldehyde-resistant fungus Byssochlamys spectabilis No. 5 (anamorph Paecilomyces variotii No. 5) (NBRC109023).</title>
        <authorList>
            <person name="Oka T."/>
            <person name="Ekino K."/>
            <person name="Fukuda K."/>
            <person name="Nomura Y."/>
        </authorList>
    </citation>
    <scope>NUCLEOTIDE SEQUENCE [LARGE SCALE GENOMIC DNA]</scope>
    <source>
        <strain evidence="4">No. 5 / NBRC 109023</strain>
    </source>
</reference>
<dbReference type="CDD" id="cd02846">
    <property type="entry name" value="PAZ_argonaute_like"/>
    <property type="match status" value="1"/>
</dbReference>
<dbReference type="Pfam" id="PF16488">
    <property type="entry name" value="ArgoL2"/>
    <property type="match status" value="1"/>
</dbReference>
<evidence type="ECO:0000313" key="3">
    <source>
        <dbReference type="EMBL" id="GAD94213.1"/>
    </source>
</evidence>
<dbReference type="InterPro" id="IPR032473">
    <property type="entry name" value="Argonaute_Mid_dom"/>
</dbReference>
<evidence type="ECO:0000256" key="1">
    <source>
        <dbReference type="SAM" id="MobiDB-lite"/>
    </source>
</evidence>
<dbReference type="InParanoid" id="V5FQE4"/>
<dbReference type="Proteomes" id="UP000018001">
    <property type="component" value="Unassembled WGS sequence"/>
</dbReference>
<dbReference type="Pfam" id="PF16486">
    <property type="entry name" value="ArgoN"/>
    <property type="match status" value="1"/>
</dbReference>
<dbReference type="InterPro" id="IPR003165">
    <property type="entry name" value="Piwi"/>
</dbReference>
<dbReference type="InterPro" id="IPR032472">
    <property type="entry name" value="ArgoL2"/>
</dbReference>
<dbReference type="PROSITE" id="PS50822">
    <property type="entry name" value="PIWI"/>
    <property type="match status" value="1"/>
</dbReference>
<dbReference type="OrthoDB" id="10252740at2759"/>
<sequence length="1232" mass="136190">MASPDRLDAMRPFCLVDYVRACHLRPQETNRLPAVTQVWQRLGQQQSSFSSERGTRSATVAGDLTPGWSSSVTVSPVALYSRYFAACCFTQLAAGFPVPDSEGINSMQYPRQHESARWRGVEMRKVGGRRREPYRYRTDRPPIQNVVNCCVKSRASLFIIMVVAPRQELCGLWYLYPSATTAIVAGMDYYQGLEDGGRTECLADKIVEGEVVAAVAVLAVVVVEMAAEVEAVAYSHPVSYQYVQQVVKTEVIAVEASETTPEDAAILEAEVTEGGEVEEERKSLHQWPEGGIPAPDAQVANTEATIEGTLTKKPSKQRKLEMPERPGYGTRGRPVQLLANYFRLTAQQKGTLSRYNLQILPHAGRTPSARKSKQIIKLLLHQHFNDQKTRIATDYKSMLVSAHDIGVQREEYSVQYRAEGEEDVEPMNPDIYKVLLQKTGEFSTSDLLEYMNSTDSNAVFAPKEEVIQVLNVVLGHWPKSNPDLVTIGANKHIGISQALIEKGPLIAGLEVLRGFFVSVRPATSRLLINVQVKNIACYQSGPLVDLLWAFGENCQWNPFKIGSFVRLLRVEATHIVKKNKKGQRVPRVKVIAGLARKTRDGPNSRVKVSKDGAGPQDVSFLLEESGQRQGPSGRWITVSRFFKDRYNIDTDADIPVVNVGTPNDPKYLPAEVCQVIPGQPSKAKLTPLQTRAMINFAVRKPAENARSIVTKGASVLGVTPRINDTLTAFGLNVNPILTSVPGRVLASPTIHYGDVIAAYKDSRAGSGGKGKGKGKEMKPKIQDVSPNLGSWNMQKIRFSEGARVRSWAWLHIQKPRSNTQTLSTALGGFLQTMKDCGITVDGAIASKSIVINWRDNEAQIAGAIDELMRRQPEMILFILDVADAPIYNFIKKTCDRHVGVRNVCALTHKLTGKQGNDLQYFANVALKVNLKFGGVNQNLWPDKLGIIAEGKTMVVGIDVTHPSPGSKSNAPSVSGIVASINGSLGQWPADIRVQTSRTEPVEHLRDMLKSRLRLWAHHNNNNYPENILVYRDGVSEGQYQMVNDQEKTAMKKACEELYPATLTKKGLPRLTIVIVGKRHHTRFYPTKEKEADRSSNPQNGTIVDRGVTEARNWDFFLQAHTALQGTARPAHYYIVYDEIFRGLPLGGFSNTADILEDLTHNMCYLFGRATKAVSICPPAYYADLVCERARCYLSDLFDGGSDTASTVSAATTAAQPGDISIHDNVKNTMFYI</sequence>
<dbReference type="CDD" id="cd04657">
    <property type="entry name" value="Piwi_ago-like"/>
    <property type="match status" value="1"/>
</dbReference>
<accession>V5FQE4</accession>
<dbReference type="EMBL" id="BAUL01000081">
    <property type="protein sequence ID" value="GAD94213.1"/>
    <property type="molecule type" value="Genomic_DNA"/>
</dbReference>
<organism evidence="3 4">
    <name type="scientific">Byssochlamys spectabilis (strain No. 5 / NBRC 109023)</name>
    <name type="common">Paecilomyces variotii</name>
    <dbReference type="NCBI Taxonomy" id="1356009"/>
    <lineage>
        <taxon>Eukaryota</taxon>
        <taxon>Fungi</taxon>
        <taxon>Dikarya</taxon>
        <taxon>Ascomycota</taxon>
        <taxon>Pezizomycotina</taxon>
        <taxon>Eurotiomycetes</taxon>
        <taxon>Eurotiomycetidae</taxon>
        <taxon>Eurotiales</taxon>
        <taxon>Thermoascaceae</taxon>
        <taxon>Paecilomyces</taxon>
    </lineage>
</organism>
<feature type="region of interest" description="Disordered" evidence="1">
    <location>
        <begin position="763"/>
        <end position="784"/>
    </location>
</feature>
<dbReference type="eggNOG" id="KOG1041">
    <property type="taxonomic scope" value="Eukaryota"/>
</dbReference>
<dbReference type="InterPro" id="IPR012337">
    <property type="entry name" value="RNaseH-like_sf"/>
</dbReference>
<dbReference type="Pfam" id="PF16487">
    <property type="entry name" value="ArgoMid"/>
    <property type="match status" value="1"/>
</dbReference>
<dbReference type="InterPro" id="IPR003100">
    <property type="entry name" value="PAZ_dom"/>
</dbReference>
<protein>
    <submittedName>
        <fullName evidence="3">RNA interference and gene silencing protein (Qde2), putative</fullName>
    </submittedName>
</protein>
<dbReference type="Pfam" id="PF02170">
    <property type="entry name" value="PAZ"/>
    <property type="match status" value="1"/>
</dbReference>
<dbReference type="Pfam" id="PF08699">
    <property type="entry name" value="ArgoL1"/>
    <property type="match status" value="1"/>
</dbReference>
<dbReference type="InterPro" id="IPR036397">
    <property type="entry name" value="RNaseH_sf"/>
</dbReference>
<dbReference type="Pfam" id="PF02171">
    <property type="entry name" value="Piwi"/>
    <property type="match status" value="1"/>
</dbReference>
<dbReference type="Gene3D" id="3.40.50.2300">
    <property type="match status" value="1"/>
</dbReference>
<name>V5FQE4_BYSSN</name>
<comment type="caution">
    <text evidence="3">The sequence shown here is derived from an EMBL/GenBank/DDBJ whole genome shotgun (WGS) entry which is preliminary data.</text>
</comment>
<dbReference type="SMART" id="SM01163">
    <property type="entry name" value="DUF1785"/>
    <property type="match status" value="1"/>
</dbReference>
<dbReference type="PANTHER" id="PTHR22891">
    <property type="entry name" value="EUKARYOTIC TRANSLATION INITIATION FACTOR 2C"/>
    <property type="match status" value="1"/>
</dbReference>
<dbReference type="SUPFAM" id="SSF53098">
    <property type="entry name" value="Ribonuclease H-like"/>
    <property type="match status" value="1"/>
</dbReference>
<dbReference type="AlphaFoldDB" id="V5FQE4"/>
<keyword evidence="4" id="KW-1185">Reference proteome</keyword>
<dbReference type="GO" id="GO:0003723">
    <property type="term" value="F:RNA binding"/>
    <property type="evidence" value="ECO:0007669"/>
    <property type="project" value="InterPro"/>
</dbReference>
<dbReference type="SMART" id="SM00950">
    <property type="entry name" value="Piwi"/>
    <property type="match status" value="1"/>
</dbReference>
<dbReference type="HOGENOM" id="CLU_004544_4_1_1"/>
<dbReference type="InterPro" id="IPR036085">
    <property type="entry name" value="PAZ_dom_sf"/>
</dbReference>
<dbReference type="SUPFAM" id="SSF101690">
    <property type="entry name" value="PAZ domain"/>
    <property type="match status" value="1"/>
</dbReference>
<gene>
    <name evidence="3" type="ORF">PVAR5_2836</name>
</gene>
<dbReference type="InterPro" id="IPR014811">
    <property type="entry name" value="ArgoL1"/>
</dbReference>
<dbReference type="InterPro" id="IPR045246">
    <property type="entry name" value="Piwi_ago-like"/>
</dbReference>
<feature type="region of interest" description="Disordered" evidence="1">
    <location>
        <begin position="312"/>
        <end position="331"/>
    </location>
</feature>
<dbReference type="Gene3D" id="2.170.260.10">
    <property type="entry name" value="paz domain"/>
    <property type="match status" value="1"/>
</dbReference>
<dbReference type="InterPro" id="IPR032474">
    <property type="entry name" value="Argonaute_N"/>
</dbReference>
<dbReference type="Gene3D" id="3.30.420.10">
    <property type="entry name" value="Ribonuclease H-like superfamily/Ribonuclease H"/>
    <property type="match status" value="1"/>
</dbReference>
<evidence type="ECO:0000313" key="4">
    <source>
        <dbReference type="Proteomes" id="UP000018001"/>
    </source>
</evidence>
<evidence type="ECO:0000259" key="2">
    <source>
        <dbReference type="PROSITE" id="PS50822"/>
    </source>
</evidence>
<proteinExistence type="predicted"/>